<evidence type="ECO:0000313" key="2">
    <source>
        <dbReference type="Proteomes" id="UP000062260"/>
    </source>
</evidence>
<evidence type="ECO:0000313" key="1">
    <source>
        <dbReference type="EMBL" id="AMB99615.1"/>
    </source>
</evidence>
<reference evidence="1 2" key="1">
    <citation type="journal article" date="2016" name="Genome Announc.">
        <title>Complete Genome Sequences of Aerococcus christensenii CCUG 28831T, Aerococcus sanguinicola CCUG 43001T, Aerococcus urinae CCUG 36881T, Aerococcus urinaeequi CCUG 28094T, Aerococcus urinaehominis CCUG 42038 BT, and Aerococcus viridans CCUG 4311T.</title>
        <authorList>
            <person name="Carkaci D."/>
            <person name="Dargis R."/>
            <person name="Nielsen X.C."/>
            <person name="Skovgaard O."/>
            <person name="Fuursted K."/>
            <person name="Christensen J.J."/>
        </authorList>
    </citation>
    <scope>NUCLEOTIDE SEQUENCE [LARGE SCALE GENOMIC DNA]</scope>
    <source>
        <strain evidence="1 2">CCUG42038B</strain>
    </source>
</reference>
<gene>
    <name evidence="1" type="ORF">AWM75_06295</name>
</gene>
<dbReference type="Proteomes" id="UP000062260">
    <property type="component" value="Chromosome"/>
</dbReference>
<dbReference type="OrthoDB" id="2134890at2"/>
<dbReference type="EMBL" id="CP014163">
    <property type="protein sequence ID" value="AMB99615.1"/>
    <property type="molecule type" value="Genomic_DNA"/>
</dbReference>
<sequence>MKQPPKKWYPYRHRILCLLLAFLFALIWLNLGFFASVFVFLISAVGYFIGAYVDGELDLEEWFNLFNR</sequence>
<dbReference type="InterPro" id="IPR018730">
    <property type="entry name" value="DUF2273"/>
</dbReference>
<proteinExistence type="predicted"/>
<organism evidence="1 2">
    <name type="scientific">Aerococcus urinaehominis</name>
    <dbReference type="NCBI Taxonomy" id="128944"/>
    <lineage>
        <taxon>Bacteria</taxon>
        <taxon>Bacillati</taxon>
        <taxon>Bacillota</taxon>
        <taxon>Bacilli</taxon>
        <taxon>Lactobacillales</taxon>
        <taxon>Aerococcaceae</taxon>
        <taxon>Aerococcus</taxon>
    </lineage>
</organism>
<dbReference type="Pfam" id="PF10031">
    <property type="entry name" value="DUF2273"/>
    <property type="match status" value="1"/>
</dbReference>
<dbReference type="RefSeq" id="WP_067979712.1">
    <property type="nucleotide sequence ID" value="NZ_CP014163.1"/>
</dbReference>
<protein>
    <submittedName>
        <fullName evidence="1">Uncharacterized protein</fullName>
    </submittedName>
</protein>
<name>A0A0X8FLQ5_9LACT</name>
<dbReference type="AlphaFoldDB" id="A0A0X8FLQ5"/>
<accession>A0A0X8FLQ5</accession>
<dbReference type="KEGG" id="auh:AWM75_06295"/>
<reference evidence="2" key="2">
    <citation type="submission" date="2016-01" db="EMBL/GenBank/DDBJ databases">
        <title>Six Aerococcus type strain genome sequencing and assembly using PacBio and Illumina Hiseq.</title>
        <authorList>
            <person name="Carkaci D."/>
            <person name="Dargis R."/>
            <person name="Nielsen X.C."/>
            <person name="Skovgaard O."/>
            <person name="Fuursted K."/>
            <person name="Christensen J.J."/>
        </authorList>
    </citation>
    <scope>NUCLEOTIDE SEQUENCE [LARGE SCALE GENOMIC DNA]</scope>
    <source>
        <strain evidence="2">CCUG42038B</strain>
    </source>
</reference>
<keyword evidence="2" id="KW-1185">Reference proteome</keyword>
<dbReference type="STRING" id="128944.AWM75_06295"/>